<reference evidence="2" key="1">
    <citation type="submission" date="2016-10" db="EMBL/GenBank/DDBJ databases">
        <authorList>
            <person name="Varghese N."/>
            <person name="Submissions S."/>
        </authorList>
    </citation>
    <scope>NUCLEOTIDE SEQUENCE [LARGE SCALE GENOMIC DNA]</scope>
    <source>
        <strain evidence="2">DSM 45079</strain>
    </source>
</reference>
<evidence type="ECO:0000313" key="2">
    <source>
        <dbReference type="Proteomes" id="UP000182977"/>
    </source>
</evidence>
<sequence>MQGCDDGDGVRHAAESLRAARDALPDLAEQLDGAVRQRVDETSGAVEHAASASAGASAELRRELLGTAHEIRLIGTRMTAAREDAFTEVAHVLGEYADALDTLLRPADGAEPPVLSITPPPAPAPSIVTTAQDTALAQQHLPGVIAQRRAINQVVARFPPKLQELAKKLLFGQSSHAVERHGHHLRREHLTARVQWRLDPSGEDSWELNADGSVLSRRWNGEPHQVSTTGGRYTSPEAVAKPLIALLQAAGRTQADLDRYLDAKAKGKTRLKIFLRPADTGITPEDVSIVRAPGTDTDSGERMWKRTRQGAMDGHGEAPAVREHDAVRRGRHSGSMIMLVRRPHQPWRLVTSYYTDDPKHQMTYTEL</sequence>
<gene>
    <name evidence="1" type="ORF">SAMN04488563_5194</name>
</gene>
<organism evidence="1 2">
    <name type="scientific">Jiangella alkaliphila</name>
    <dbReference type="NCBI Taxonomy" id="419479"/>
    <lineage>
        <taxon>Bacteria</taxon>
        <taxon>Bacillati</taxon>
        <taxon>Actinomycetota</taxon>
        <taxon>Actinomycetes</taxon>
        <taxon>Jiangellales</taxon>
        <taxon>Jiangellaceae</taxon>
        <taxon>Jiangella</taxon>
    </lineage>
</organism>
<keyword evidence="2" id="KW-1185">Reference proteome</keyword>
<dbReference type="STRING" id="419479.SAMN04488563_5194"/>
<dbReference type="RefSeq" id="WP_046767567.1">
    <property type="nucleotide sequence ID" value="NZ_KQ061222.1"/>
</dbReference>
<dbReference type="EMBL" id="LT629791">
    <property type="protein sequence ID" value="SDU76412.1"/>
    <property type="molecule type" value="Genomic_DNA"/>
</dbReference>
<dbReference type="AlphaFoldDB" id="A0A1H2L6H2"/>
<name>A0A1H2L6H2_9ACTN</name>
<accession>A0A1H2L6H2</accession>
<protein>
    <submittedName>
        <fullName evidence="1">Uncharacterized protein</fullName>
    </submittedName>
</protein>
<dbReference type="OrthoDB" id="5176413at2"/>
<dbReference type="Proteomes" id="UP000182977">
    <property type="component" value="Chromosome I"/>
</dbReference>
<evidence type="ECO:0000313" key="1">
    <source>
        <dbReference type="EMBL" id="SDU76412.1"/>
    </source>
</evidence>
<proteinExistence type="predicted"/>